<proteinExistence type="predicted"/>
<dbReference type="RefSeq" id="XP_014551547.1">
    <property type="nucleotide sequence ID" value="XM_014696061.1"/>
</dbReference>
<dbReference type="HOGENOM" id="CLU_1461060_0_0_1"/>
<sequence>MRTCKNLDKRPPGRSSALFTWAHEPLQPENPDQDCHGSPNISLDLDPVRPSFCLSVCLPVRPSTHPPHPTYSPSPIRPSLPACTPSASLLVLVLVLVLPLSLSLSLLLSLLVLPLPPLLLLLPPPSCRPLVAAPRRASPRLASLNLFSPHLRLSKLPQAHHLPPRSLLPPPFPHPPCGTRHASAS</sequence>
<dbReference type="Proteomes" id="UP000054337">
    <property type="component" value="Unassembled WGS sequence"/>
</dbReference>
<reference evidence="3 4" key="1">
    <citation type="journal article" date="2013" name="PLoS Genet.">
        <title>Comparative genome structure, secondary metabolite, and effector coding capacity across Cochliobolus pathogens.</title>
        <authorList>
            <person name="Condon B.J."/>
            <person name="Leng Y."/>
            <person name="Wu D."/>
            <person name="Bushley K.E."/>
            <person name="Ohm R.A."/>
            <person name="Otillar R."/>
            <person name="Martin J."/>
            <person name="Schackwitz W."/>
            <person name="Grimwood J."/>
            <person name="MohdZainudin N."/>
            <person name="Xue C."/>
            <person name="Wang R."/>
            <person name="Manning V.A."/>
            <person name="Dhillon B."/>
            <person name="Tu Z.J."/>
            <person name="Steffenson B.J."/>
            <person name="Salamov A."/>
            <person name="Sun H."/>
            <person name="Lowry S."/>
            <person name="LaButti K."/>
            <person name="Han J."/>
            <person name="Copeland A."/>
            <person name="Lindquist E."/>
            <person name="Barry K."/>
            <person name="Schmutz J."/>
            <person name="Baker S.E."/>
            <person name="Ciuffetti L.M."/>
            <person name="Grigoriev I.V."/>
            <person name="Zhong S."/>
            <person name="Turgeon B.G."/>
        </authorList>
    </citation>
    <scope>NUCLEOTIDE SEQUENCE [LARGE SCALE GENOMIC DNA]</scope>
    <source>
        <strain evidence="3 4">FI3</strain>
    </source>
</reference>
<evidence type="ECO:0000256" key="2">
    <source>
        <dbReference type="SAM" id="Phobius"/>
    </source>
</evidence>
<protein>
    <submittedName>
        <fullName evidence="3">Uncharacterized protein</fullName>
    </submittedName>
</protein>
<evidence type="ECO:0000256" key="1">
    <source>
        <dbReference type="SAM" id="MobiDB-lite"/>
    </source>
</evidence>
<dbReference type="AlphaFoldDB" id="W7DV19"/>
<feature type="compositionally biased region" description="Pro residues" evidence="1">
    <location>
        <begin position="166"/>
        <end position="176"/>
    </location>
</feature>
<evidence type="ECO:0000313" key="3">
    <source>
        <dbReference type="EMBL" id="EUN21973.1"/>
    </source>
</evidence>
<keyword evidence="2" id="KW-0472">Membrane</keyword>
<dbReference type="OrthoDB" id="10556959at2759"/>
<dbReference type="GeneID" id="26257265"/>
<accession>W7DV19</accession>
<keyword evidence="4" id="KW-1185">Reference proteome</keyword>
<name>W7DV19_BIPV3</name>
<dbReference type="EMBL" id="KI968827">
    <property type="protein sequence ID" value="EUN21973.1"/>
    <property type="molecule type" value="Genomic_DNA"/>
</dbReference>
<keyword evidence="2" id="KW-0812">Transmembrane</keyword>
<organism evidence="3 4">
    <name type="scientific">Bipolaris victoriae (strain FI3)</name>
    <name type="common">Victoria blight of oats agent</name>
    <name type="synonym">Cochliobolus victoriae</name>
    <dbReference type="NCBI Taxonomy" id="930091"/>
    <lineage>
        <taxon>Eukaryota</taxon>
        <taxon>Fungi</taxon>
        <taxon>Dikarya</taxon>
        <taxon>Ascomycota</taxon>
        <taxon>Pezizomycotina</taxon>
        <taxon>Dothideomycetes</taxon>
        <taxon>Pleosporomycetidae</taxon>
        <taxon>Pleosporales</taxon>
        <taxon>Pleosporineae</taxon>
        <taxon>Pleosporaceae</taxon>
        <taxon>Bipolaris</taxon>
    </lineage>
</organism>
<feature type="transmembrane region" description="Helical" evidence="2">
    <location>
        <begin position="87"/>
        <end position="113"/>
    </location>
</feature>
<evidence type="ECO:0000313" key="4">
    <source>
        <dbReference type="Proteomes" id="UP000054337"/>
    </source>
</evidence>
<keyword evidence="2" id="KW-1133">Transmembrane helix</keyword>
<feature type="region of interest" description="Disordered" evidence="1">
    <location>
        <begin position="164"/>
        <end position="185"/>
    </location>
</feature>
<gene>
    <name evidence="3" type="ORF">COCVIDRAFT_42196</name>
</gene>